<feature type="compositionally biased region" description="Basic residues" evidence="1">
    <location>
        <begin position="322"/>
        <end position="332"/>
    </location>
</feature>
<evidence type="ECO:0000256" key="1">
    <source>
        <dbReference type="SAM" id="MobiDB-lite"/>
    </source>
</evidence>
<reference evidence="3" key="1">
    <citation type="submission" date="2022-07" db="EMBL/GenBank/DDBJ databases">
        <title>Phylogenomic reconstructions and comparative analyses of Kickxellomycotina fungi.</title>
        <authorList>
            <person name="Reynolds N.K."/>
            <person name="Stajich J.E."/>
            <person name="Barry K."/>
            <person name="Grigoriev I.V."/>
            <person name="Crous P."/>
            <person name="Smith M.E."/>
        </authorList>
    </citation>
    <scope>NUCLEOTIDE SEQUENCE</scope>
    <source>
        <strain evidence="3">RSA 567</strain>
    </source>
</reference>
<accession>A0A9W8B2W7</accession>
<feature type="transmembrane region" description="Helical" evidence="2">
    <location>
        <begin position="365"/>
        <end position="385"/>
    </location>
</feature>
<feature type="region of interest" description="Disordered" evidence="1">
    <location>
        <begin position="418"/>
        <end position="438"/>
    </location>
</feature>
<evidence type="ECO:0000313" key="3">
    <source>
        <dbReference type="EMBL" id="KAJ1972302.1"/>
    </source>
</evidence>
<proteinExistence type="predicted"/>
<evidence type="ECO:0000256" key="2">
    <source>
        <dbReference type="SAM" id="Phobius"/>
    </source>
</evidence>
<keyword evidence="2" id="KW-0812">Transmembrane</keyword>
<feature type="region of interest" description="Disordered" evidence="1">
    <location>
        <begin position="314"/>
        <end position="345"/>
    </location>
</feature>
<name>A0A9W8B2W7_9FUNG</name>
<keyword evidence="4" id="KW-1185">Reference proteome</keyword>
<comment type="caution">
    <text evidence="3">The sequence shown here is derived from an EMBL/GenBank/DDBJ whole genome shotgun (WGS) entry which is preliminary data.</text>
</comment>
<dbReference type="OrthoDB" id="2400993at2759"/>
<feature type="transmembrane region" description="Helical" evidence="2">
    <location>
        <begin position="278"/>
        <end position="296"/>
    </location>
</feature>
<sequence>MLEATTVAQDHAMDHLFDKAQLDRDRAQYDSATDAAHQEAQHLKHRAQNLKDEAAHQWNRVHDQAQAGADKAQRQGAQWLRSAHEQLTEEMEKAPTAASAAYEEMAETARAAQAEAQKHRDHIKHSVWRRLWEFTDYMRTKLTGSGSSGDGRASLTSTFGSGRDSSHQAHPHVFPKYPHQALCTGAKSLQEQVCQDLPEAAPYMAPKTTEAHDDDAGWFSLGQKHRPWLNWDQMSDNFDQTNPREYFDQMKEHLERRYMEVTGTTMDKLTAPQVPVTGLYGAVLAVYFVILARRLMQCRRQLAERRALLNNVTAATTATKPKTTRRRRRHQSHSTTDDDSDETPVVEGTTAFEEYYDAVLQSATVLSNLTMLIPIATLLFMFMEINGYAKSLLHALFLGLITTAVLSNRLATVPTAADRGAAPAQPPQWPLTSSQALG</sequence>
<dbReference type="AlphaFoldDB" id="A0A9W8B2W7"/>
<evidence type="ECO:0000313" key="4">
    <source>
        <dbReference type="Proteomes" id="UP001151582"/>
    </source>
</evidence>
<feature type="non-terminal residue" evidence="3">
    <location>
        <position position="438"/>
    </location>
</feature>
<dbReference type="EMBL" id="JANBQB010001098">
    <property type="protein sequence ID" value="KAJ1972302.1"/>
    <property type="molecule type" value="Genomic_DNA"/>
</dbReference>
<gene>
    <name evidence="3" type="ORF">H4R34_005453</name>
</gene>
<dbReference type="Proteomes" id="UP001151582">
    <property type="component" value="Unassembled WGS sequence"/>
</dbReference>
<organism evidence="3 4">
    <name type="scientific">Dimargaris verticillata</name>
    <dbReference type="NCBI Taxonomy" id="2761393"/>
    <lineage>
        <taxon>Eukaryota</taxon>
        <taxon>Fungi</taxon>
        <taxon>Fungi incertae sedis</taxon>
        <taxon>Zoopagomycota</taxon>
        <taxon>Kickxellomycotina</taxon>
        <taxon>Dimargaritomycetes</taxon>
        <taxon>Dimargaritales</taxon>
        <taxon>Dimargaritaceae</taxon>
        <taxon>Dimargaris</taxon>
    </lineage>
</organism>
<feature type="transmembrane region" description="Helical" evidence="2">
    <location>
        <begin position="391"/>
        <end position="411"/>
    </location>
</feature>
<keyword evidence="2" id="KW-1133">Transmembrane helix</keyword>
<protein>
    <submittedName>
        <fullName evidence="3">Uncharacterized protein</fullName>
    </submittedName>
</protein>
<keyword evidence="2" id="KW-0472">Membrane</keyword>